<dbReference type="AlphaFoldDB" id="A0A7X0MA85"/>
<dbReference type="EMBL" id="JACHBG010000001">
    <property type="protein sequence ID" value="MBB6483021.1"/>
    <property type="molecule type" value="Genomic_DNA"/>
</dbReference>
<dbReference type="SUPFAM" id="SSF54909">
    <property type="entry name" value="Dimeric alpha+beta barrel"/>
    <property type="match status" value="1"/>
</dbReference>
<keyword evidence="2" id="KW-0503">Monooxygenase</keyword>
<dbReference type="InterPro" id="IPR052936">
    <property type="entry name" value="Jasmonate_Hydroxylase-like"/>
</dbReference>
<dbReference type="Proteomes" id="UP000565576">
    <property type="component" value="Unassembled WGS sequence"/>
</dbReference>
<dbReference type="Pfam" id="PF03992">
    <property type="entry name" value="ABM"/>
    <property type="match status" value="1"/>
</dbReference>
<name>A0A7X0MA85_9HYPH</name>
<sequence>MIAVIFEVVPHADERQHYLDIAARLLSELKTIDGFISIERFESLSQPGKFLSLSFWRDEAAVLEWRNREAHRAAQRAGRATVFADYQLRVAQVLRDYGMMERDEAPTDSRAMHDRTDGTVR</sequence>
<dbReference type="PANTHER" id="PTHR37811:SF2">
    <property type="entry name" value="ABM DOMAIN-CONTAINING PROTEIN"/>
    <property type="match status" value="1"/>
</dbReference>
<proteinExistence type="predicted"/>
<reference evidence="2 3" key="1">
    <citation type="submission" date="2020-08" db="EMBL/GenBank/DDBJ databases">
        <title>Genomic Encyclopedia of Type Strains, Phase IV (KMG-V): Genome sequencing to study the core and pangenomes of soil and plant-associated prokaryotes.</title>
        <authorList>
            <person name="Whitman W."/>
        </authorList>
    </citation>
    <scope>NUCLEOTIDE SEQUENCE [LARGE SCALE GENOMIC DNA]</scope>
    <source>
        <strain evidence="2 3">SEMIA 4060</strain>
    </source>
</reference>
<gene>
    <name evidence="2" type="ORF">GGD46_000264</name>
</gene>
<evidence type="ECO:0000259" key="1">
    <source>
        <dbReference type="PROSITE" id="PS51725"/>
    </source>
</evidence>
<accession>A0A7X0MA85</accession>
<dbReference type="InterPro" id="IPR011008">
    <property type="entry name" value="Dimeric_a/b-barrel"/>
</dbReference>
<dbReference type="InterPro" id="IPR007138">
    <property type="entry name" value="ABM_dom"/>
</dbReference>
<evidence type="ECO:0000313" key="2">
    <source>
        <dbReference type="EMBL" id="MBB6483021.1"/>
    </source>
</evidence>
<protein>
    <submittedName>
        <fullName evidence="2">Heme-degrading monooxygenase HmoA</fullName>
    </submittedName>
</protein>
<dbReference type="PANTHER" id="PTHR37811">
    <property type="entry name" value="BLL5343 PROTEIN"/>
    <property type="match status" value="1"/>
</dbReference>
<keyword evidence="2" id="KW-0560">Oxidoreductase</keyword>
<evidence type="ECO:0000313" key="3">
    <source>
        <dbReference type="Proteomes" id="UP000565576"/>
    </source>
</evidence>
<feature type="domain" description="ABM" evidence="1">
    <location>
        <begin position="2"/>
        <end position="91"/>
    </location>
</feature>
<dbReference type="PROSITE" id="PS51725">
    <property type="entry name" value="ABM"/>
    <property type="match status" value="1"/>
</dbReference>
<dbReference type="RefSeq" id="WP_184701043.1">
    <property type="nucleotide sequence ID" value="NZ_JACHBG010000001.1"/>
</dbReference>
<comment type="caution">
    <text evidence="2">The sequence shown here is derived from an EMBL/GenBank/DDBJ whole genome shotgun (WGS) entry which is preliminary data.</text>
</comment>
<dbReference type="Gene3D" id="3.30.70.100">
    <property type="match status" value="1"/>
</dbReference>
<organism evidence="2 3">
    <name type="scientific">Rhizobium lusitanum</name>
    <dbReference type="NCBI Taxonomy" id="293958"/>
    <lineage>
        <taxon>Bacteria</taxon>
        <taxon>Pseudomonadati</taxon>
        <taxon>Pseudomonadota</taxon>
        <taxon>Alphaproteobacteria</taxon>
        <taxon>Hyphomicrobiales</taxon>
        <taxon>Rhizobiaceae</taxon>
        <taxon>Rhizobium/Agrobacterium group</taxon>
        <taxon>Rhizobium</taxon>
    </lineage>
</organism>
<dbReference type="GO" id="GO:0004497">
    <property type="term" value="F:monooxygenase activity"/>
    <property type="evidence" value="ECO:0007669"/>
    <property type="project" value="UniProtKB-KW"/>
</dbReference>